<protein>
    <submittedName>
        <fullName evidence="2">Uncharacterized protein</fullName>
    </submittedName>
</protein>
<dbReference type="Proteomes" id="UP000681720">
    <property type="component" value="Unassembled WGS sequence"/>
</dbReference>
<sequence length="54" mass="6014">MKLPPSSSFPRGRQQQQQQQQQQTGTLKPCLKYGPRATSCDIQAILQERASPAT</sequence>
<dbReference type="EMBL" id="CAJOBJ010240310">
    <property type="protein sequence ID" value="CAF5073976.1"/>
    <property type="molecule type" value="Genomic_DNA"/>
</dbReference>
<comment type="caution">
    <text evidence="2">The sequence shown here is derived from an EMBL/GenBank/DDBJ whole genome shotgun (WGS) entry which is preliminary data.</text>
</comment>
<gene>
    <name evidence="2" type="ORF">GIL414_LOCUS61288</name>
</gene>
<reference evidence="2" key="1">
    <citation type="submission" date="2021-02" db="EMBL/GenBank/DDBJ databases">
        <authorList>
            <person name="Nowell W R."/>
        </authorList>
    </citation>
    <scope>NUCLEOTIDE SEQUENCE</scope>
</reference>
<organism evidence="2 3">
    <name type="scientific">Rotaria magnacalcarata</name>
    <dbReference type="NCBI Taxonomy" id="392030"/>
    <lineage>
        <taxon>Eukaryota</taxon>
        <taxon>Metazoa</taxon>
        <taxon>Spiralia</taxon>
        <taxon>Gnathifera</taxon>
        <taxon>Rotifera</taxon>
        <taxon>Eurotatoria</taxon>
        <taxon>Bdelloidea</taxon>
        <taxon>Philodinida</taxon>
        <taxon>Philodinidae</taxon>
        <taxon>Rotaria</taxon>
    </lineage>
</organism>
<feature type="compositionally biased region" description="Low complexity" evidence="1">
    <location>
        <begin position="14"/>
        <end position="23"/>
    </location>
</feature>
<dbReference type="AlphaFoldDB" id="A0A8S3EDZ6"/>
<evidence type="ECO:0000313" key="3">
    <source>
        <dbReference type="Proteomes" id="UP000681720"/>
    </source>
</evidence>
<name>A0A8S3EDZ6_9BILA</name>
<feature type="region of interest" description="Disordered" evidence="1">
    <location>
        <begin position="1"/>
        <end position="32"/>
    </location>
</feature>
<feature type="non-terminal residue" evidence="2">
    <location>
        <position position="54"/>
    </location>
</feature>
<proteinExistence type="predicted"/>
<evidence type="ECO:0000256" key="1">
    <source>
        <dbReference type="SAM" id="MobiDB-lite"/>
    </source>
</evidence>
<accession>A0A8S3EDZ6</accession>
<evidence type="ECO:0000313" key="2">
    <source>
        <dbReference type="EMBL" id="CAF5073976.1"/>
    </source>
</evidence>